<evidence type="ECO:0000313" key="2">
    <source>
        <dbReference type="EMBL" id="SDN70625.1"/>
    </source>
</evidence>
<organism evidence="2 3">
    <name type="scientific">Pseudomonas poae</name>
    <dbReference type="NCBI Taxonomy" id="200451"/>
    <lineage>
        <taxon>Bacteria</taxon>
        <taxon>Pseudomonadati</taxon>
        <taxon>Pseudomonadota</taxon>
        <taxon>Gammaproteobacteria</taxon>
        <taxon>Pseudomonadales</taxon>
        <taxon>Pseudomonadaceae</taxon>
        <taxon>Pseudomonas</taxon>
    </lineage>
</organism>
<dbReference type="EMBL" id="LT629706">
    <property type="protein sequence ID" value="SDN70625.1"/>
    <property type="molecule type" value="Genomic_DNA"/>
</dbReference>
<gene>
    <name evidence="2" type="ORF">SAMN04490208_1196</name>
</gene>
<proteinExistence type="predicted"/>
<keyword evidence="3" id="KW-1185">Reference proteome</keyword>
<accession>A0ABY0RDV3</accession>
<evidence type="ECO:0000313" key="3">
    <source>
        <dbReference type="Proteomes" id="UP000181903"/>
    </source>
</evidence>
<protein>
    <submittedName>
        <fullName evidence="2">Uncharacterized protein</fullName>
    </submittedName>
</protein>
<name>A0ABY0RDV3_9PSED</name>
<reference evidence="2 3" key="1">
    <citation type="submission" date="2016-10" db="EMBL/GenBank/DDBJ databases">
        <authorList>
            <person name="Varghese N."/>
            <person name="Submissions S."/>
        </authorList>
    </citation>
    <scope>NUCLEOTIDE SEQUENCE [LARGE SCALE GENOMIC DNA]</scope>
    <source>
        <strain evidence="2 3">BS2776</strain>
    </source>
</reference>
<feature type="compositionally biased region" description="Polar residues" evidence="1">
    <location>
        <begin position="1"/>
        <end position="24"/>
    </location>
</feature>
<dbReference type="Proteomes" id="UP000181903">
    <property type="component" value="Chromosome I"/>
</dbReference>
<evidence type="ECO:0000256" key="1">
    <source>
        <dbReference type="SAM" id="MobiDB-lite"/>
    </source>
</evidence>
<feature type="region of interest" description="Disordered" evidence="1">
    <location>
        <begin position="1"/>
        <end position="31"/>
    </location>
</feature>
<sequence>MQPNGVQSSQKQMPTTLYSRQSGESTEDVMLPVSRATLGPHASRMLSAKGLSFTGDIDEQTAVIIQAQYVWPGQNR</sequence>